<dbReference type="EMBL" id="VJMJ01000178">
    <property type="protein sequence ID" value="KAF0728419.1"/>
    <property type="molecule type" value="Genomic_DNA"/>
</dbReference>
<organism evidence="1 2">
    <name type="scientific">Aphanomyces euteiches</name>
    <dbReference type="NCBI Taxonomy" id="100861"/>
    <lineage>
        <taxon>Eukaryota</taxon>
        <taxon>Sar</taxon>
        <taxon>Stramenopiles</taxon>
        <taxon>Oomycota</taxon>
        <taxon>Saprolegniomycetes</taxon>
        <taxon>Saprolegniales</taxon>
        <taxon>Verrucalvaceae</taxon>
        <taxon>Aphanomyces</taxon>
    </lineage>
</organism>
<sequence length="137" mass="15349">MRNIKNGKFYLAAMQGRRVAFGGVTEYRFALGYGGSAIPVENGPAIGLVGSPMRIRCRPIKSKKRPLQKYTRDERVEILKSAGYDMKDIVDFCMDALDVRLSRNANLRPKKRPKQSPVVQRNTALNAAANIDYLDAM</sequence>
<keyword evidence="2" id="KW-1185">Reference proteome</keyword>
<comment type="caution">
    <text evidence="1">The sequence shown here is derived from an EMBL/GenBank/DDBJ whole genome shotgun (WGS) entry which is preliminary data.</text>
</comment>
<dbReference type="VEuPathDB" id="FungiDB:AeMF1_011045"/>
<reference evidence="1 2" key="1">
    <citation type="submission" date="2019-07" db="EMBL/GenBank/DDBJ databases">
        <title>Genomics analysis of Aphanomyces spp. identifies a new class of oomycete effector associated with host adaptation.</title>
        <authorList>
            <person name="Gaulin E."/>
        </authorList>
    </citation>
    <scope>NUCLEOTIDE SEQUENCE [LARGE SCALE GENOMIC DNA]</scope>
    <source>
        <strain evidence="1 2">ATCC 201684</strain>
    </source>
</reference>
<gene>
    <name evidence="1" type="ORF">Ae201684_013782</name>
</gene>
<protein>
    <submittedName>
        <fullName evidence="1">Uncharacterized protein</fullName>
    </submittedName>
</protein>
<accession>A0A6G0WM91</accession>
<dbReference type="AlphaFoldDB" id="A0A6G0WM91"/>
<proteinExistence type="predicted"/>
<name>A0A6G0WM91_9STRA</name>
<evidence type="ECO:0000313" key="2">
    <source>
        <dbReference type="Proteomes" id="UP000481153"/>
    </source>
</evidence>
<evidence type="ECO:0000313" key="1">
    <source>
        <dbReference type="EMBL" id="KAF0728419.1"/>
    </source>
</evidence>
<dbReference type="Proteomes" id="UP000481153">
    <property type="component" value="Unassembled WGS sequence"/>
</dbReference>